<protein>
    <submittedName>
        <fullName evidence="2">Uncharacterized protein</fullName>
    </submittedName>
</protein>
<comment type="caution">
    <text evidence="2">The sequence shown here is derived from an EMBL/GenBank/DDBJ whole genome shotgun (WGS) entry which is preliminary data.</text>
</comment>
<accession>A0A2W1L781</accession>
<dbReference type="EMBL" id="QKRB01000051">
    <property type="protein sequence ID" value="PZD94669.1"/>
    <property type="molecule type" value="Genomic_DNA"/>
</dbReference>
<dbReference type="OrthoDB" id="2678332at2"/>
<proteinExistence type="predicted"/>
<evidence type="ECO:0000256" key="1">
    <source>
        <dbReference type="SAM" id="MobiDB-lite"/>
    </source>
</evidence>
<name>A0A2W1L781_9BACL</name>
<dbReference type="RefSeq" id="WP_111147890.1">
    <property type="nucleotide sequence ID" value="NZ_QKRB01000051.1"/>
</dbReference>
<organism evidence="2 3">
    <name type="scientific">Paenibacillus sambharensis</name>
    <dbReference type="NCBI Taxonomy" id="1803190"/>
    <lineage>
        <taxon>Bacteria</taxon>
        <taxon>Bacillati</taxon>
        <taxon>Bacillota</taxon>
        <taxon>Bacilli</taxon>
        <taxon>Bacillales</taxon>
        <taxon>Paenibacillaceae</taxon>
        <taxon>Paenibacillus</taxon>
    </lineage>
</organism>
<keyword evidence="3" id="KW-1185">Reference proteome</keyword>
<dbReference type="Proteomes" id="UP000249522">
    <property type="component" value="Unassembled WGS sequence"/>
</dbReference>
<gene>
    <name evidence="2" type="ORF">DNH61_17100</name>
</gene>
<feature type="region of interest" description="Disordered" evidence="1">
    <location>
        <begin position="140"/>
        <end position="163"/>
    </location>
</feature>
<dbReference type="AlphaFoldDB" id="A0A2W1L781"/>
<evidence type="ECO:0000313" key="3">
    <source>
        <dbReference type="Proteomes" id="UP000249522"/>
    </source>
</evidence>
<reference evidence="2 3" key="1">
    <citation type="submission" date="2018-06" db="EMBL/GenBank/DDBJ databases">
        <title>Paenibacillus imtechensis sp. nov.</title>
        <authorList>
            <person name="Pinnaka A.K."/>
            <person name="Singh H."/>
            <person name="Kaur M."/>
        </authorList>
    </citation>
    <scope>NUCLEOTIDE SEQUENCE [LARGE SCALE GENOMIC DNA]</scope>
    <source>
        <strain evidence="2 3">SMB1</strain>
    </source>
</reference>
<sequence>MATPIMALDDFLKLSADEQVEQLKRYKVDYNLKDIREAWGFKHSAQYYMLLKKLRIYDRVVNKSDKFYPDQLLGDRGADQRSVVALPVSEPAKPREDHFAYELNITLQGDEVAGKLERIAQFLKGEQKRVSVKLLLEVQEQREEESGEKEAAAGSASEEEQAQ</sequence>
<evidence type="ECO:0000313" key="2">
    <source>
        <dbReference type="EMBL" id="PZD94669.1"/>
    </source>
</evidence>